<feature type="region of interest" description="Disordered" evidence="4">
    <location>
        <begin position="215"/>
        <end position="234"/>
    </location>
</feature>
<dbReference type="SUPFAM" id="SSF54695">
    <property type="entry name" value="POZ domain"/>
    <property type="match status" value="2"/>
</dbReference>
<keyword evidence="2 3" id="KW-0040">ANK repeat</keyword>
<keyword evidence="1" id="KW-0677">Repeat</keyword>
<dbReference type="InterPro" id="IPR044515">
    <property type="entry name" value="ABTB1"/>
</dbReference>
<dbReference type="PROSITE" id="PS50097">
    <property type="entry name" value="BTB"/>
    <property type="match status" value="2"/>
</dbReference>
<evidence type="ECO:0000313" key="7">
    <source>
        <dbReference type="Proteomes" id="UP000562929"/>
    </source>
</evidence>
<dbReference type="InterPro" id="IPR011333">
    <property type="entry name" value="SKP1/BTB/POZ_sf"/>
</dbReference>
<dbReference type="InterPro" id="IPR002110">
    <property type="entry name" value="Ankyrin_rpt"/>
</dbReference>
<dbReference type="Pfam" id="PF00651">
    <property type="entry name" value="BTB"/>
    <property type="match status" value="2"/>
</dbReference>
<dbReference type="InterPro" id="IPR000210">
    <property type="entry name" value="BTB/POZ_dom"/>
</dbReference>
<dbReference type="Pfam" id="PF12796">
    <property type="entry name" value="Ank_2"/>
    <property type="match status" value="1"/>
</dbReference>
<evidence type="ECO:0000256" key="4">
    <source>
        <dbReference type="SAM" id="MobiDB-lite"/>
    </source>
</evidence>
<dbReference type="PANTHER" id="PTHR46231">
    <property type="entry name" value="ANKYRIN REPEAT AND BTB/POZ DOMAIN-CONTAINING PROTEIN 1"/>
    <property type="match status" value="1"/>
</dbReference>
<sequence length="545" mass="61485">MVLPKHELEGKLGEERLLIESGLLRDENSLDLSVEFTEFLLACRDGDLRRCRELINQGVNVNGKDEFDHTPLFMASMCGHYKLVQLLLESGALAEKNTVQGERCIRNAFNGRIRSLLLRYDFNKSADPYVYWSTHLSSLLERETPATSDMCLVAGPRSFRLHRFFLFARTSYFRDRLDAQPETTSWNLPPGVPPEAVHIALRNLYLDHVPTDLAPSAGSSSVSEDDIAKGHRDEEERALQQIGNFFRDRVLGGKMVVDTDRVSDVRIGSDNTAFADVLLRADELSASCPPLLNSQGISQSPRMSKSVLYPCHKAMLIRSKYFATMFSGDFIEAQTSDHLHIVTVDCSPAVLELVLSYLYTDGVRCPLEHALDLLYTADMLCLDSLKTKAAVAISTLGSGNAVVDGDEQEPINIYDVIHAAWTLRVQRLEQFAARYLADRLEDYIDDSDFHELVRESAPRIRRREETDSIELLDDIRFYLWDRFRLRYEDAGIIGVISSMTANGRIPTRLILSGDADKDAFDSAAGQYRELQQKIDDMLESLKLDA</sequence>
<proteinExistence type="predicted"/>
<dbReference type="GO" id="GO:0005737">
    <property type="term" value="C:cytoplasm"/>
    <property type="evidence" value="ECO:0007669"/>
    <property type="project" value="TreeGrafter"/>
</dbReference>
<evidence type="ECO:0000313" key="6">
    <source>
        <dbReference type="EMBL" id="KAF4587126.1"/>
    </source>
</evidence>
<dbReference type="CDD" id="cd18186">
    <property type="entry name" value="BTB_POZ_ZBTB_KLHL-like"/>
    <property type="match status" value="1"/>
</dbReference>
<dbReference type="SMART" id="SM00248">
    <property type="entry name" value="ANK"/>
    <property type="match status" value="2"/>
</dbReference>
<dbReference type="SMART" id="SM00225">
    <property type="entry name" value="BTB"/>
    <property type="match status" value="2"/>
</dbReference>
<dbReference type="SUPFAM" id="SSF48403">
    <property type="entry name" value="Ankyrin repeat"/>
    <property type="match status" value="1"/>
</dbReference>
<feature type="repeat" description="ANK" evidence="3">
    <location>
        <begin position="67"/>
        <end position="92"/>
    </location>
</feature>
<protein>
    <submittedName>
        <fullName evidence="6">Ankyrin repeat and BTB/POZ domain-containing protein 1</fullName>
    </submittedName>
</protein>
<dbReference type="PROSITE" id="PS50297">
    <property type="entry name" value="ANK_REP_REGION"/>
    <property type="match status" value="1"/>
</dbReference>
<evidence type="ECO:0000256" key="1">
    <source>
        <dbReference type="ARBA" id="ARBA00022737"/>
    </source>
</evidence>
<dbReference type="Gene3D" id="1.25.40.20">
    <property type="entry name" value="Ankyrin repeat-containing domain"/>
    <property type="match status" value="1"/>
</dbReference>
<gene>
    <name evidence="6" type="ORF">GQ602_003819</name>
</gene>
<reference evidence="6 7" key="1">
    <citation type="journal article" date="2020" name="G3 (Bethesda)">
        <title>Genetic Underpinnings of Host Manipulation by Ophiocordyceps as Revealed by Comparative Transcriptomics.</title>
        <authorList>
            <person name="Will I."/>
            <person name="Das B."/>
            <person name="Trinh T."/>
            <person name="Brachmann A."/>
            <person name="Ohm R.A."/>
            <person name="de Bekker C."/>
        </authorList>
    </citation>
    <scope>NUCLEOTIDE SEQUENCE [LARGE SCALE GENOMIC DNA]</scope>
    <source>
        <strain evidence="6 7">EC05</strain>
    </source>
</reference>
<accession>A0A8H4Q5L5</accession>
<feature type="domain" description="BTB" evidence="5">
    <location>
        <begin position="275"/>
        <end position="367"/>
    </location>
</feature>
<dbReference type="AlphaFoldDB" id="A0A8H4Q5L5"/>
<dbReference type="Proteomes" id="UP000562929">
    <property type="component" value="Unassembled WGS sequence"/>
</dbReference>
<dbReference type="InterPro" id="IPR036770">
    <property type="entry name" value="Ankyrin_rpt-contain_sf"/>
</dbReference>
<comment type="caution">
    <text evidence="6">The sequence shown here is derived from an EMBL/GenBank/DDBJ whole genome shotgun (WGS) entry which is preliminary data.</text>
</comment>
<evidence type="ECO:0000256" key="3">
    <source>
        <dbReference type="PROSITE-ProRule" id="PRU00023"/>
    </source>
</evidence>
<dbReference type="EMBL" id="JAACLJ010000004">
    <property type="protein sequence ID" value="KAF4587126.1"/>
    <property type="molecule type" value="Genomic_DNA"/>
</dbReference>
<dbReference type="CDD" id="cd18497">
    <property type="entry name" value="BACK_ABTB1_BPOZ"/>
    <property type="match status" value="1"/>
</dbReference>
<evidence type="ECO:0000256" key="2">
    <source>
        <dbReference type="ARBA" id="ARBA00023043"/>
    </source>
</evidence>
<evidence type="ECO:0000259" key="5">
    <source>
        <dbReference type="PROSITE" id="PS50097"/>
    </source>
</evidence>
<dbReference type="PANTHER" id="PTHR46231:SF1">
    <property type="entry name" value="ANKYRIN REPEAT AND BTB_POZ DOMAIN-CONTAINING PROTEIN 1"/>
    <property type="match status" value="1"/>
</dbReference>
<keyword evidence="7" id="KW-1185">Reference proteome</keyword>
<organism evidence="6 7">
    <name type="scientific">Ophiocordyceps camponoti-floridani</name>
    <dbReference type="NCBI Taxonomy" id="2030778"/>
    <lineage>
        <taxon>Eukaryota</taxon>
        <taxon>Fungi</taxon>
        <taxon>Dikarya</taxon>
        <taxon>Ascomycota</taxon>
        <taxon>Pezizomycotina</taxon>
        <taxon>Sordariomycetes</taxon>
        <taxon>Hypocreomycetidae</taxon>
        <taxon>Hypocreales</taxon>
        <taxon>Ophiocordycipitaceae</taxon>
        <taxon>Ophiocordyceps</taxon>
    </lineage>
</organism>
<dbReference type="PROSITE" id="PS50088">
    <property type="entry name" value="ANK_REPEAT"/>
    <property type="match status" value="1"/>
</dbReference>
<feature type="domain" description="BTB" evidence="5">
    <location>
        <begin position="148"/>
        <end position="213"/>
    </location>
</feature>
<dbReference type="GO" id="GO:0000151">
    <property type="term" value="C:ubiquitin ligase complex"/>
    <property type="evidence" value="ECO:0007669"/>
    <property type="project" value="TreeGrafter"/>
</dbReference>
<name>A0A8H4Q5L5_9HYPO</name>
<dbReference type="Gene3D" id="3.30.710.10">
    <property type="entry name" value="Potassium Channel Kv1.1, Chain A"/>
    <property type="match status" value="2"/>
</dbReference>
<dbReference type="OrthoDB" id="684045at2759"/>